<organism evidence="3 4">
    <name type="scientific">Pigmentiphaga litoralis</name>
    <dbReference type="NCBI Taxonomy" id="516702"/>
    <lineage>
        <taxon>Bacteria</taxon>
        <taxon>Pseudomonadati</taxon>
        <taxon>Pseudomonadota</taxon>
        <taxon>Betaproteobacteria</taxon>
        <taxon>Burkholderiales</taxon>
        <taxon>Alcaligenaceae</taxon>
        <taxon>Pigmentiphaga</taxon>
    </lineage>
</organism>
<keyword evidence="2 3" id="KW-0560">Oxidoreductase</keyword>
<dbReference type="EC" id="1.14.12.1" evidence="3"/>
<protein>
    <submittedName>
        <fullName evidence="3">Anthranilate 1,2-dioxygenase small subunit</fullName>
        <ecNumber evidence="3">1.14.12.1</ecNumber>
    </submittedName>
</protein>
<gene>
    <name evidence="3" type="ORF">FHW18_002335</name>
</gene>
<dbReference type="CDD" id="cd00667">
    <property type="entry name" value="ring_hydroxylating_dioxygenases_beta"/>
    <property type="match status" value="1"/>
</dbReference>
<evidence type="ECO:0000313" key="3">
    <source>
        <dbReference type="EMBL" id="NYE83064.1"/>
    </source>
</evidence>
<evidence type="ECO:0000313" key="4">
    <source>
        <dbReference type="Proteomes" id="UP000542125"/>
    </source>
</evidence>
<comment type="similarity">
    <text evidence="1">Belongs to the bacterial ring-hydroxylating dioxygenase beta subunit family.</text>
</comment>
<dbReference type="AlphaFoldDB" id="A0A7Y9IU93"/>
<name>A0A7Y9IU93_9BURK</name>
<comment type="caution">
    <text evidence="3">The sequence shown here is derived from an EMBL/GenBank/DDBJ whole genome shotgun (WGS) entry which is preliminary data.</text>
</comment>
<evidence type="ECO:0000256" key="1">
    <source>
        <dbReference type="ARBA" id="ARBA00009570"/>
    </source>
</evidence>
<evidence type="ECO:0000256" key="2">
    <source>
        <dbReference type="ARBA" id="ARBA00023002"/>
    </source>
</evidence>
<dbReference type="InterPro" id="IPR032710">
    <property type="entry name" value="NTF2-like_dom_sf"/>
</dbReference>
<keyword evidence="3" id="KW-0223">Dioxygenase</keyword>
<dbReference type="Pfam" id="PF00866">
    <property type="entry name" value="Ring_hydroxyl_B"/>
    <property type="match status" value="1"/>
</dbReference>
<dbReference type="SUPFAM" id="SSF54427">
    <property type="entry name" value="NTF2-like"/>
    <property type="match status" value="1"/>
</dbReference>
<dbReference type="NCBIfam" id="NF041685">
    <property type="entry name" value="ant_diox_AndAd"/>
    <property type="match status" value="1"/>
</dbReference>
<dbReference type="Gene3D" id="3.10.450.50">
    <property type="match status" value="1"/>
</dbReference>
<dbReference type="InterPro" id="IPR017640">
    <property type="entry name" value="Anthranilate_1-2-diOase_ssu"/>
</dbReference>
<dbReference type="GO" id="GO:0018618">
    <property type="term" value="F:anthranilate 1,2-dioxygenase (deaminating, decarboxylating) activity"/>
    <property type="evidence" value="ECO:0007669"/>
    <property type="project" value="UniProtKB-EC"/>
</dbReference>
<keyword evidence="4" id="KW-1185">Reference proteome</keyword>
<accession>A0A7Y9IU93</accession>
<dbReference type="Proteomes" id="UP000542125">
    <property type="component" value="Unassembled WGS sequence"/>
</dbReference>
<dbReference type="EMBL" id="JACBYR010000001">
    <property type="protein sequence ID" value="NYE83064.1"/>
    <property type="molecule type" value="Genomic_DNA"/>
</dbReference>
<proteinExistence type="inferred from homology"/>
<reference evidence="3 4" key="1">
    <citation type="submission" date="2020-07" db="EMBL/GenBank/DDBJ databases">
        <title>Genomic Encyclopedia of Type Strains, Phase IV (KMG-V): Genome sequencing to study the core and pangenomes of soil and plant-associated prokaryotes.</title>
        <authorList>
            <person name="Whitman W."/>
        </authorList>
    </citation>
    <scope>NUCLEOTIDE SEQUENCE [LARGE SCALE GENOMIC DNA]</scope>
    <source>
        <strain evidence="3 4">SAS40</strain>
    </source>
</reference>
<dbReference type="InterPro" id="IPR000391">
    <property type="entry name" value="Rng_hydr_dOase-bsu"/>
</dbReference>
<sequence>MEKMLLWFEMHSLQERYVSVLDNDQLEEWPTLFVEDCFYEIIPKENADMGLKIGVIYCDSQRMLRDRVLSLRHANIYEEHTYRHMTSGMQITQIDADTVETTSNYVVVQTRGNGESFVYQAGVYKDVVVRTGEGWKYKRKSAVFDTSRVQTLLATPI</sequence>
<dbReference type="RefSeq" id="WP_179586434.1">
    <property type="nucleotide sequence ID" value="NZ_JACBYR010000001.1"/>
</dbReference>